<keyword evidence="2" id="KW-0645">Protease</keyword>
<dbReference type="KEGG" id="dko:I596_3336"/>
<accession>A0A160DX93</accession>
<dbReference type="OrthoDB" id="3646048at2"/>
<dbReference type="InterPro" id="IPR007484">
    <property type="entry name" value="Peptidase_M28"/>
</dbReference>
<dbReference type="Gene3D" id="3.40.630.10">
    <property type="entry name" value="Zn peptidases"/>
    <property type="match status" value="1"/>
</dbReference>
<dbReference type="SUPFAM" id="SSF53187">
    <property type="entry name" value="Zn-dependent exopeptidases"/>
    <property type="match status" value="1"/>
</dbReference>
<dbReference type="GO" id="GO:0008235">
    <property type="term" value="F:metalloexopeptidase activity"/>
    <property type="evidence" value="ECO:0007669"/>
    <property type="project" value="InterPro"/>
</dbReference>
<dbReference type="GO" id="GO:0006508">
    <property type="term" value="P:proteolysis"/>
    <property type="evidence" value="ECO:0007669"/>
    <property type="project" value="InterPro"/>
</dbReference>
<dbReference type="GO" id="GO:0004177">
    <property type="term" value="F:aminopeptidase activity"/>
    <property type="evidence" value="ECO:0007669"/>
    <property type="project" value="UniProtKB-KW"/>
</dbReference>
<name>A0A160DX93_9GAMM</name>
<dbReference type="PANTHER" id="PTHR12147:SF26">
    <property type="entry name" value="PEPTIDASE M28 DOMAIN-CONTAINING PROTEIN"/>
    <property type="match status" value="1"/>
</dbReference>
<protein>
    <submittedName>
        <fullName evidence="2">Bacterial leucyl aminopeptidase</fullName>
    </submittedName>
</protein>
<keyword evidence="3" id="KW-1185">Reference proteome</keyword>
<reference evidence="2 3" key="1">
    <citation type="submission" date="2016-04" db="EMBL/GenBank/DDBJ databases">
        <title>Complete genome sequence of Dokdonella koreensis DS-123T.</title>
        <authorList>
            <person name="Kim J.F."/>
            <person name="Lee H."/>
            <person name="Kwak M.-J."/>
        </authorList>
    </citation>
    <scope>NUCLEOTIDE SEQUENCE [LARGE SCALE GENOMIC DNA]</scope>
    <source>
        <strain evidence="2 3">DS-123</strain>
    </source>
</reference>
<evidence type="ECO:0000259" key="1">
    <source>
        <dbReference type="Pfam" id="PF04389"/>
    </source>
</evidence>
<dbReference type="PANTHER" id="PTHR12147">
    <property type="entry name" value="METALLOPEPTIDASE M28 FAMILY MEMBER"/>
    <property type="match status" value="1"/>
</dbReference>
<proteinExistence type="predicted"/>
<dbReference type="Pfam" id="PF04389">
    <property type="entry name" value="Peptidase_M28"/>
    <property type="match status" value="1"/>
</dbReference>
<dbReference type="EMBL" id="CP015249">
    <property type="protein sequence ID" value="ANB19325.1"/>
    <property type="molecule type" value="Genomic_DNA"/>
</dbReference>
<dbReference type="InterPro" id="IPR045175">
    <property type="entry name" value="M28_fam"/>
</dbReference>
<organism evidence="2 3">
    <name type="scientific">Dokdonella koreensis DS-123</name>
    <dbReference type="NCBI Taxonomy" id="1300342"/>
    <lineage>
        <taxon>Bacteria</taxon>
        <taxon>Pseudomonadati</taxon>
        <taxon>Pseudomonadota</taxon>
        <taxon>Gammaproteobacteria</taxon>
        <taxon>Lysobacterales</taxon>
        <taxon>Rhodanobacteraceae</taxon>
        <taxon>Dokdonella</taxon>
    </lineage>
</organism>
<evidence type="ECO:0000313" key="3">
    <source>
        <dbReference type="Proteomes" id="UP000076830"/>
    </source>
</evidence>
<dbReference type="AlphaFoldDB" id="A0A160DX93"/>
<keyword evidence="2" id="KW-0031">Aminopeptidase</keyword>
<keyword evidence="2" id="KW-0378">Hydrolase</keyword>
<dbReference type="STRING" id="1300342.I596_3336"/>
<evidence type="ECO:0000313" key="2">
    <source>
        <dbReference type="EMBL" id="ANB19325.1"/>
    </source>
</evidence>
<sequence>MTPATLFRYPPPMRLLSTIAVLGLLAGTPVGVGAAPVLVTLDDAGPQAVQALKQAPGVAWWAEFGDRLLLVGDTDRVLQSRGAAPMQVLDGIDPDRLFLHAASCAHGVDGDTPHADPGLPIARVGHWELRALRAGETLPTADNSHWQPLPRNRVAIERYRGSGAAADPLVLPLVAAIDPARWYAGVETLAAWDRNSFGSGIVLARDWIGGAFAATGLAVTLPAFTLQGRTLNNVVGVWTGTRRPDEWVIVGGHYDAIQSGGGSGAIAPGADDNASGCSGVIELARALTAFRPQRTVVFVCYSGEEQGLHGSIAHVAALRSGGDLAKVTAMINMDMIGYSRDGTFDVLLETNGQNRAYIERFAAVAAAYAPELGTLLSTNPFGSDHVPYLQAGVRALLTIQGDDTTYPHYHRATDTPANMDAGGWSQSIGGAILRMNAAMLAELAGAGDRVFADGLDPGDNGAAGR</sequence>
<dbReference type="Proteomes" id="UP000076830">
    <property type="component" value="Chromosome"/>
</dbReference>
<gene>
    <name evidence="2" type="ORF">I596_3336</name>
</gene>
<feature type="domain" description="Peptidase M28" evidence="1">
    <location>
        <begin position="233"/>
        <end position="422"/>
    </location>
</feature>